<dbReference type="Gene3D" id="3.30.70.250">
    <property type="entry name" value="Malonyl-CoA ACP transacylase, ACP-binding"/>
    <property type="match status" value="1"/>
</dbReference>
<dbReference type="PANTHER" id="PTHR42681">
    <property type="entry name" value="MALONYL-COA-ACYL CARRIER PROTEIN TRANSACYLASE, MITOCHONDRIAL"/>
    <property type="match status" value="1"/>
</dbReference>
<dbReference type="SUPFAM" id="SSF52151">
    <property type="entry name" value="FabD/lysophospholipase-like"/>
    <property type="match status" value="1"/>
</dbReference>
<dbReference type="InterPro" id="IPR050858">
    <property type="entry name" value="Mal-CoA-ACP_Trans/PKS_FabD"/>
</dbReference>
<protein>
    <recommendedName>
        <fullName evidence="2">[acyl-carrier-protein] S-malonyltransferase</fullName>
        <ecNumber evidence="2">2.3.1.39</ecNumber>
    </recommendedName>
</protein>
<comment type="catalytic activity">
    <reaction evidence="5">
        <text>holo-[ACP] + malonyl-CoA = malonyl-[ACP] + CoA</text>
        <dbReference type="Rhea" id="RHEA:41792"/>
        <dbReference type="Rhea" id="RHEA-COMP:9623"/>
        <dbReference type="Rhea" id="RHEA-COMP:9685"/>
        <dbReference type="ChEBI" id="CHEBI:57287"/>
        <dbReference type="ChEBI" id="CHEBI:57384"/>
        <dbReference type="ChEBI" id="CHEBI:64479"/>
        <dbReference type="ChEBI" id="CHEBI:78449"/>
        <dbReference type="EC" id="2.3.1.39"/>
    </reaction>
</comment>
<evidence type="ECO:0000256" key="5">
    <source>
        <dbReference type="ARBA" id="ARBA00048462"/>
    </source>
</evidence>
<dbReference type="InterPro" id="IPR016035">
    <property type="entry name" value="Acyl_Trfase/lysoPLipase"/>
</dbReference>
<dbReference type="GO" id="GO:0005829">
    <property type="term" value="C:cytosol"/>
    <property type="evidence" value="ECO:0007669"/>
    <property type="project" value="TreeGrafter"/>
</dbReference>
<dbReference type="FunFam" id="3.30.70.250:FF:000001">
    <property type="entry name" value="Malonyl CoA-acyl carrier protein transacylase"/>
    <property type="match status" value="1"/>
</dbReference>
<dbReference type="GO" id="GO:0006633">
    <property type="term" value="P:fatty acid biosynthetic process"/>
    <property type="evidence" value="ECO:0007669"/>
    <property type="project" value="TreeGrafter"/>
</dbReference>
<evidence type="ECO:0000313" key="8">
    <source>
        <dbReference type="Proteomes" id="UP000298246"/>
    </source>
</evidence>
<feature type="domain" description="Malonyl-CoA:ACP transacylase (MAT)" evidence="6">
    <location>
        <begin position="7"/>
        <end position="302"/>
    </location>
</feature>
<dbReference type="InterPro" id="IPR001227">
    <property type="entry name" value="Ac_transferase_dom_sf"/>
</dbReference>
<comment type="similarity">
    <text evidence="1">Belongs to the FabD family.</text>
</comment>
<evidence type="ECO:0000313" key="7">
    <source>
        <dbReference type="EMBL" id="TFE85381.1"/>
    </source>
</evidence>
<dbReference type="OrthoDB" id="9805460at2"/>
<dbReference type="SUPFAM" id="SSF55048">
    <property type="entry name" value="Probable ACP-binding domain of malonyl-CoA ACP transacylase"/>
    <property type="match status" value="1"/>
</dbReference>
<dbReference type="Proteomes" id="UP000298246">
    <property type="component" value="Unassembled WGS sequence"/>
</dbReference>
<dbReference type="NCBIfam" id="TIGR00128">
    <property type="entry name" value="fabD"/>
    <property type="match status" value="1"/>
</dbReference>
<dbReference type="Gene3D" id="3.40.366.10">
    <property type="entry name" value="Malonyl-Coenzyme A Acyl Carrier Protein, domain 2"/>
    <property type="match status" value="1"/>
</dbReference>
<evidence type="ECO:0000256" key="1">
    <source>
        <dbReference type="ARBA" id="ARBA00008217"/>
    </source>
</evidence>
<evidence type="ECO:0000259" key="6">
    <source>
        <dbReference type="SMART" id="SM00827"/>
    </source>
</evidence>
<evidence type="ECO:0000256" key="2">
    <source>
        <dbReference type="ARBA" id="ARBA00013258"/>
    </source>
</evidence>
<dbReference type="Pfam" id="PF00698">
    <property type="entry name" value="Acyl_transf_1"/>
    <property type="match status" value="1"/>
</dbReference>
<dbReference type="InterPro" id="IPR016036">
    <property type="entry name" value="Malonyl_transacylase_ACP-bd"/>
</dbReference>
<keyword evidence="8" id="KW-1185">Reference proteome</keyword>
<dbReference type="SMART" id="SM00827">
    <property type="entry name" value="PKS_AT"/>
    <property type="match status" value="1"/>
</dbReference>
<gene>
    <name evidence="7" type="ORF">B5M42_17630</name>
</gene>
<organism evidence="7 8">
    <name type="scientific">Paenibacillus athensensis</name>
    <dbReference type="NCBI Taxonomy" id="1967502"/>
    <lineage>
        <taxon>Bacteria</taxon>
        <taxon>Bacillati</taxon>
        <taxon>Bacillota</taxon>
        <taxon>Bacilli</taxon>
        <taxon>Bacillales</taxon>
        <taxon>Paenibacillaceae</taxon>
        <taxon>Paenibacillus</taxon>
    </lineage>
</organism>
<sequence>MENLVVVFPGQGSQYVGMGKELNDGFSTARRVFEEAEEALGYDLRELMFAGDLEQLTRTEYAQPALLAVSVAAFRVYMEQVGVTPAYGAGHSLGEFSALCCAGAIAFADAVRIVSLRGRFMQEAAAEGTGAMCAVLGASGESVAAACQAASGGGQIVVISNYNSPGQIVISGHREVVDAAARTLAAQGARTVALTVSAPFHSPLMAPAAGKLEQELRRLTYGKLQWPVVSNVTARPYADSAEVVGLLTQQLTSPVRWDASMHFVQQAGARVAVELGPQQVLTNLMRANARDIVCYPLEKPGQLAAIIKALGGTAAAAGDLPVFAETLVTGSDRQVAKEELAVREVKAVAGAAGQGEPTDAEARLNHVVTRCLAAAVCTRNRNEDEAEYRAGVIEPYRRIQAIQEQLDESGHAPDEAQMREALELLKRIMDTKRVALKEQRERFKEILEKTGTYSMFSSFYADGLFATSGGERVGLSIH</sequence>
<dbReference type="AlphaFoldDB" id="A0A4Y8PWA0"/>
<dbReference type="InterPro" id="IPR004410">
    <property type="entry name" value="Malonyl_CoA-ACP_transAc_FabD"/>
</dbReference>
<name>A0A4Y8PWA0_9BACL</name>
<evidence type="ECO:0000256" key="4">
    <source>
        <dbReference type="ARBA" id="ARBA00023315"/>
    </source>
</evidence>
<accession>A0A4Y8PWA0</accession>
<evidence type="ECO:0000256" key="3">
    <source>
        <dbReference type="ARBA" id="ARBA00022679"/>
    </source>
</evidence>
<dbReference type="GO" id="GO:0004314">
    <property type="term" value="F:[acyl-carrier-protein] S-malonyltransferase activity"/>
    <property type="evidence" value="ECO:0007669"/>
    <property type="project" value="UniProtKB-EC"/>
</dbReference>
<dbReference type="InterPro" id="IPR014043">
    <property type="entry name" value="Acyl_transferase_dom"/>
</dbReference>
<reference evidence="7 8" key="1">
    <citation type="submission" date="2017-03" db="EMBL/GenBank/DDBJ databases">
        <title>Isolation of Levoglucosan Utilizing Bacteria.</title>
        <authorList>
            <person name="Arya A.S."/>
        </authorList>
    </citation>
    <scope>NUCLEOTIDE SEQUENCE [LARGE SCALE GENOMIC DNA]</scope>
    <source>
        <strain evidence="7 8">MEC069</strain>
    </source>
</reference>
<proteinExistence type="inferred from homology"/>
<dbReference type="RefSeq" id="WP_134755169.1">
    <property type="nucleotide sequence ID" value="NZ_MYFO02000010.1"/>
</dbReference>
<dbReference type="EC" id="2.3.1.39" evidence="2"/>
<comment type="caution">
    <text evidence="7">The sequence shown here is derived from an EMBL/GenBank/DDBJ whole genome shotgun (WGS) entry which is preliminary data.</text>
</comment>
<dbReference type="PANTHER" id="PTHR42681:SF1">
    <property type="entry name" value="MALONYL-COA-ACYL CARRIER PROTEIN TRANSACYLASE, MITOCHONDRIAL"/>
    <property type="match status" value="1"/>
</dbReference>
<dbReference type="EMBL" id="MYFO01000026">
    <property type="protein sequence ID" value="TFE85381.1"/>
    <property type="molecule type" value="Genomic_DNA"/>
</dbReference>
<keyword evidence="3 7" id="KW-0808">Transferase</keyword>
<keyword evidence="4" id="KW-0012">Acyltransferase</keyword>